<feature type="domain" description="Centromere/kinetochore protein zw10 C-terminal" evidence="3">
    <location>
        <begin position="435"/>
        <end position="556"/>
    </location>
</feature>
<name>A0ABN8AP09_CHISP</name>
<dbReference type="Gene3D" id="1.10.357.150">
    <property type="match status" value="1"/>
</dbReference>
<evidence type="ECO:0000259" key="2">
    <source>
        <dbReference type="Pfam" id="PF20665"/>
    </source>
</evidence>
<keyword evidence="1" id="KW-0175">Coiled coil</keyword>
<evidence type="ECO:0000256" key="1">
    <source>
        <dbReference type="SAM" id="Coils"/>
    </source>
</evidence>
<accession>A0ABN8AP09</accession>
<evidence type="ECO:0000313" key="5">
    <source>
        <dbReference type="EMBL" id="CAH0397039.1"/>
    </source>
</evidence>
<protein>
    <submittedName>
        <fullName evidence="5">Uncharacterized protein</fullName>
    </submittedName>
</protein>
<evidence type="ECO:0000259" key="4">
    <source>
        <dbReference type="Pfam" id="PF22766"/>
    </source>
</evidence>
<evidence type="ECO:0000313" key="6">
    <source>
        <dbReference type="Proteomes" id="UP001153292"/>
    </source>
</evidence>
<sequence>MSLLSAVLQEADKASSEELKKHCDSLLPKMRELHERIQLITFDLQQNFLDLFVHFCPTKSLEQLNYKNRKSNIITDYSKIAEEIENSRRNCGETEEELMKYYEKLNESIKIFNEACTVTEGKKILEKADHESRRYNHIEAIQSIKELQKQLKCLKFDDKLGRGLSTLKAQAQNQLAVYIAQVNVEWEDIFKWTEKKSVYFITYSLSVQQSDPLLIQRVLKTLYTSEIMNAGLGQFSHFFIEKLLHNVIRHNCDIYTEDHLGALEFNIRIDLNDKNKPTYQIIFNNLTAIFEFLETTLGSQFDCDKKFIEVFANTIREKFFNKLIDDCIKYNLPSCESSYENYKAIVAELDCFNKFLIEIRFVEAEKSPLNKYIDDTECVLYEKKCGKLLIQVRSLLSESLLNTKEMVGIAPAEENDSILDVTEKEFTWDLNKPLFLPRCQISSSVKKIMDLIVKHLEESLKLPEKYQKLLVLTIKDIAVMYQTLVPAKFKSELESCPWAIGIFFNNCFYLAHGLVGPPWKLILPANLADMLMTVLLECIQDLRVIALEKISLFLEKKRKMITDSILETDDTEEDAWTMKNFETFDMAMNDCLCSLSGLCGYWHNTLPSRMFEMAMSTLIQVLCQCVIKRVFEGQSISEPVAFMLEQHLNNMHASVSSYFLVPNGNFASKISAWVKFGKLRVLMRAQLQQLVELWYQDKEVKEHFTCEEVRHIIRMRFPDTQYRLKILQEIQ</sequence>
<keyword evidence="6" id="KW-1185">Reference proteome</keyword>
<dbReference type="PANTHER" id="PTHR12205:SF0">
    <property type="entry name" value="CENTROMERE_KINETOCHORE PROTEIN ZW10 HOMOLOG"/>
    <property type="match status" value="1"/>
</dbReference>
<dbReference type="Pfam" id="PF20666">
    <property type="entry name" value="ZW10_C"/>
    <property type="match status" value="1"/>
</dbReference>
<dbReference type="InterPro" id="IPR048344">
    <property type="entry name" value="Zw10_middle"/>
</dbReference>
<feature type="coiled-coil region" evidence="1">
    <location>
        <begin position="77"/>
        <end position="104"/>
    </location>
</feature>
<dbReference type="Proteomes" id="UP001153292">
    <property type="component" value="Chromosome 1"/>
</dbReference>
<gene>
    <name evidence="5" type="ORF">CHILSU_LOCUS96</name>
</gene>
<dbReference type="PANTHER" id="PTHR12205">
    <property type="entry name" value="CENTROMERE/KINETOCHORE PROTEIN ZW10"/>
    <property type="match status" value="1"/>
</dbReference>
<dbReference type="InterPro" id="IPR048343">
    <property type="entry name" value="ZW10_C"/>
</dbReference>
<reference evidence="5" key="1">
    <citation type="submission" date="2021-12" db="EMBL/GenBank/DDBJ databases">
        <authorList>
            <person name="King R."/>
        </authorList>
    </citation>
    <scope>NUCLEOTIDE SEQUENCE</scope>
</reference>
<feature type="domain" description="ZW10 C-terminal helical" evidence="4">
    <location>
        <begin position="587"/>
        <end position="730"/>
    </location>
</feature>
<evidence type="ECO:0000259" key="3">
    <source>
        <dbReference type="Pfam" id="PF20666"/>
    </source>
</evidence>
<proteinExistence type="predicted"/>
<organism evidence="5 6">
    <name type="scientific">Chilo suppressalis</name>
    <name type="common">Asiatic rice borer moth</name>
    <dbReference type="NCBI Taxonomy" id="168631"/>
    <lineage>
        <taxon>Eukaryota</taxon>
        <taxon>Metazoa</taxon>
        <taxon>Ecdysozoa</taxon>
        <taxon>Arthropoda</taxon>
        <taxon>Hexapoda</taxon>
        <taxon>Insecta</taxon>
        <taxon>Pterygota</taxon>
        <taxon>Neoptera</taxon>
        <taxon>Endopterygota</taxon>
        <taxon>Lepidoptera</taxon>
        <taxon>Glossata</taxon>
        <taxon>Ditrysia</taxon>
        <taxon>Pyraloidea</taxon>
        <taxon>Crambidae</taxon>
        <taxon>Crambinae</taxon>
        <taxon>Chilo</taxon>
    </lineage>
</organism>
<dbReference type="Pfam" id="PF20665">
    <property type="entry name" value="Zw10_middle"/>
    <property type="match status" value="1"/>
</dbReference>
<feature type="domain" description="Centromere/kinetochore protein zw10 middle" evidence="2">
    <location>
        <begin position="195"/>
        <end position="396"/>
    </location>
</feature>
<dbReference type="Pfam" id="PF22766">
    <property type="entry name" value="ZW10_C2"/>
    <property type="match status" value="1"/>
</dbReference>
<dbReference type="EMBL" id="OU963894">
    <property type="protein sequence ID" value="CAH0397039.1"/>
    <property type="molecule type" value="Genomic_DNA"/>
</dbReference>
<dbReference type="InterPro" id="IPR055148">
    <property type="entry name" value="ZW10_C_2"/>
</dbReference>
<dbReference type="InterPro" id="IPR046362">
    <property type="entry name" value="Zw10/DSL1_C_sf"/>
</dbReference>